<dbReference type="Pfam" id="PF08713">
    <property type="entry name" value="DNA_alkylation"/>
    <property type="match status" value="1"/>
</dbReference>
<dbReference type="CDD" id="cd06561">
    <property type="entry name" value="AlkD_like"/>
    <property type="match status" value="1"/>
</dbReference>
<dbReference type="OrthoDB" id="9775346at2"/>
<dbReference type="Gene3D" id="1.25.10.90">
    <property type="match status" value="1"/>
</dbReference>
<dbReference type="SUPFAM" id="SSF48371">
    <property type="entry name" value="ARM repeat"/>
    <property type="match status" value="1"/>
</dbReference>
<dbReference type="AlphaFoldDB" id="A0A1I1CE42"/>
<sequence length="234" mass="27053">MELTAQEFVSALRQRRSETERAKIQRRYRGPESEIVGVRMKDVFDSAASCADMSLAEVEKLLDAPFYEARLGAVSILDFKARRKRITEEERRGLYELYLRRHDRIDSWDLVDRAAPRVVGWYLLDKPRDPLYALARSSNVLERRTAITAAFWLIRNGDITDALNIAEILLGDEEELIHKSVGTGLREIGKIDQDRLVDFLREHADTIPRVTVRYASEKLPAEVRAEFVRQPDPR</sequence>
<name>A0A1I1CE42_9PSEU</name>
<dbReference type="Proteomes" id="UP000243799">
    <property type="component" value="Unassembled WGS sequence"/>
</dbReference>
<organism evidence="1 2">
    <name type="scientific">Amycolatopsis marina</name>
    <dbReference type="NCBI Taxonomy" id="490629"/>
    <lineage>
        <taxon>Bacteria</taxon>
        <taxon>Bacillati</taxon>
        <taxon>Actinomycetota</taxon>
        <taxon>Actinomycetes</taxon>
        <taxon>Pseudonocardiales</taxon>
        <taxon>Pseudonocardiaceae</taxon>
        <taxon>Amycolatopsis</taxon>
    </lineage>
</organism>
<dbReference type="InterPro" id="IPR014825">
    <property type="entry name" value="DNA_alkylation"/>
</dbReference>
<dbReference type="RefSeq" id="WP_091677689.1">
    <property type="nucleotide sequence ID" value="NZ_FOKG01000023.1"/>
</dbReference>
<evidence type="ECO:0000313" key="2">
    <source>
        <dbReference type="Proteomes" id="UP000243799"/>
    </source>
</evidence>
<dbReference type="PANTHER" id="PTHR34070:SF1">
    <property type="entry name" value="DNA ALKYLATION REPAIR PROTEIN"/>
    <property type="match status" value="1"/>
</dbReference>
<evidence type="ECO:0000313" key="1">
    <source>
        <dbReference type="EMBL" id="SFB59148.1"/>
    </source>
</evidence>
<reference evidence="2" key="1">
    <citation type="submission" date="2016-10" db="EMBL/GenBank/DDBJ databases">
        <authorList>
            <person name="Varghese N."/>
            <person name="Submissions S."/>
        </authorList>
    </citation>
    <scope>NUCLEOTIDE SEQUENCE [LARGE SCALE GENOMIC DNA]</scope>
    <source>
        <strain evidence="2">CGMCC 4.3568</strain>
    </source>
</reference>
<accession>A0A1I1CE42</accession>
<dbReference type="PANTHER" id="PTHR34070">
    <property type="entry name" value="ARMADILLO-TYPE FOLD"/>
    <property type="match status" value="1"/>
</dbReference>
<dbReference type="InterPro" id="IPR016024">
    <property type="entry name" value="ARM-type_fold"/>
</dbReference>
<proteinExistence type="predicted"/>
<protein>
    <submittedName>
        <fullName evidence="1">3-methyladenine DNA glycosylase AlkD</fullName>
    </submittedName>
</protein>
<dbReference type="EMBL" id="FOKG01000023">
    <property type="protein sequence ID" value="SFB59148.1"/>
    <property type="molecule type" value="Genomic_DNA"/>
</dbReference>
<keyword evidence="2" id="KW-1185">Reference proteome</keyword>
<gene>
    <name evidence="1" type="ORF">SAMN05216266_12342</name>
</gene>